<evidence type="ECO:0000256" key="1">
    <source>
        <dbReference type="SAM" id="MobiDB-lite"/>
    </source>
</evidence>
<feature type="region of interest" description="Disordered" evidence="1">
    <location>
        <begin position="1"/>
        <end position="23"/>
    </location>
</feature>
<geneLocation type="mitochondrion" evidence="2"/>
<protein>
    <submittedName>
        <fullName evidence="2">Uncharacterized protein</fullName>
    </submittedName>
</protein>
<accession>A0A1Y0B1S2</accession>
<evidence type="ECO:0000313" key="2">
    <source>
        <dbReference type="EMBL" id="ART31396.1"/>
    </source>
</evidence>
<sequence>MKVQQGITEQQPRKEKRKAKVPRNSKMDLLDIRTTIKKDMNDLVLVRVDHHDFPSSRDIIDQDYDLQLYKRRSFTHSRP</sequence>
<feature type="compositionally biased region" description="Polar residues" evidence="1">
    <location>
        <begin position="1"/>
        <end position="10"/>
    </location>
</feature>
<organism evidence="2">
    <name type="scientific">Utricularia reniformis</name>
    <dbReference type="NCBI Taxonomy" id="192314"/>
    <lineage>
        <taxon>Eukaryota</taxon>
        <taxon>Viridiplantae</taxon>
        <taxon>Streptophyta</taxon>
        <taxon>Embryophyta</taxon>
        <taxon>Tracheophyta</taxon>
        <taxon>Spermatophyta</taxon>
        <taxon>Magnoliopsida</taxon>
        <taxon>eudicotyledons</taxon>
        <taxon>Gunneridae</taxon>
        <taxon>Pentapetalae</taxon>
        <taxon>asterids</taxon>
        <taxon>lamiids</taxon>
        <taxon>Lamiales</taxon>
        <taxon>Lentibulariaceae</taxon>
        <taxon>Utricularia</taxon>
    </lineage>
</organism>
<name>A0A1Y0B1S2_9LAMI</name>
<proteinExistence type="predicted"/>
<keyword evidence="2" id="KW-0496">Mitochondrion</keyword>
<gene>
    <name evidence="2" type="ORF">AEK19_MT1183</name>
</gene>
<feature type="compositionally biased region" description="Basic residues" evidence="1">
    <location>
        <begin position="14"/>
        <end position="23"/>
    </location>
</feature>
<dbReference type="EMBL" id="KY774314">
    <property type="protein sequence ID" value="ART31396.1"/>
    <property type="molecule type" value="Genomic_DNA"/>
</dbReference>
<dbReference type="AlphaFoldDB" id="A0A1Y0B1S2"/>
<reference evidence="2" key="1">
    <citation type="submission" date="2017-03" db="EMBL/GenBank/DDBJ databases">
        <title>The mitochondrial genome of the carnivorous plant Utricularia reniformis (Lentibulariaceae): structure, comparative analysis and evolutionary landmarks.</title>
        <authorList>
            <person name="Silva S.R."/>
            <person name="Alvarenga D.O."/>
            <person name="Michael T.P."/>
            <person name="Miranda V.F.O."/>
            <person name="Varani A.M."/>
        </authorList>
    </citation>
    <scope>NUCLEOTIDE SEQUENCE</scope>
</reference>